<evidence type="ECO:0000313" key="3">
    <source>
        <dbReference type="EMBL" id="AEH50971.1"/>
    </source>
</evidence>
<feature type="domain" description="Glycosyl transferase family 1" evidence="1">
    <location>
        <begin position="188"/>
        <end position="354"/>
    </location>
</feature>
<dbReference type="PATRIC" id="fig|688269.3.peg.911"/>
<protein>
    <submittedName>
        <fullName evidence="3">Glycosyl transferase group 1</fullName>
    </submittedName>
</protein>
<proteinExistence type="predicted"/>
<dbReference type="InterPro" id="IPR050194">
    <property type="entry name" value="Glycosyltransferase_grp1"/>
</dbReference>
<dbReference type="InterPro" id="IPR028098">
    <property type="entry name" value="Glyco_trans_4-like_N"/>
</dbReference>
<dbReference type="Pfam" id="PF13439">
    <property type="entry name" value="Glyco_transf_4"/>
    <property type="match status" value="1"/>
</dbReference>
<dbReference type="EMBL" id="CP002351">
    <property type="protein sequence ID" value="AEH50971.1"/>
    <property type="molecule type" value="Genomic_DNA"/>
</dbReference>
<dbReference type="GO" id="GO:0016757">
    <property type="term" value="F:glycosyltransferase activity"/>
    <property type="evidence" value="ECO:0007669"/>
    <property type="project" value="InterPro"/>
</dbReference>
<dbReference type="AlphaFoldDB" id="F7YYE7"/>
<dbReference type="PANTHER" id="PTHR45947:SF3">
    <property type="entry name" value="SULFOQUINOVOSYL TRANSFERASE SQD2"/>
    <property type="match status" value="1"/>
</dbReference>
<dbReference type="Proteomes" id="UP000006804">
    <property type="component" value="Chromosome"/>
</dbReference>
<keyword evidence="3" id="KW-0808">Transferase</keyword>
<sequence length="427" mass="48593">MKIAMMTDAYYPQPNGVAVSVYLYKKYLEKLGHEVYVVTPFGAKTDEKVLIIGGKSFPWEKNHFVPSSGRLLPIINFLKQNKIEVIHSHAPFALGFRALAVQKYLGLPHVHTYHTLLVEYRHYIPKPLRPSAKSVEEFSSWFCNMVNRVVAPTEKIKSELISYGVKRPIDVVPTGIDVEHFQKPCSSDIRKKFNIDKTCKLLLYVGRLAHEKNVLFLLDVLKKLREKHLNVHLLFVGDGPAREEILDYAIEINVDDFITLAGAVNRDELPDYYQQADLFVFASTTETQGLVVLEALAAGTPVVAVKKMGIANVLKEHEGALLVDEPNVHVFAEKVEQILSNHSLYENMRQRGKEYVASNWSMEKRVKELLETYQKALEEGPIQVEFWNNLWVEVMLEKMKEIYNKIFQDKGGAKGDGVSLSAGSHRR</sequence>
<organism evidence="3 4">
    <name type="scientific">Pseudothermotoga thermarum DSM 5069</name>
    <dbReference type="NCBI Taxonomy" id="688269"/>
    <lineage>
        <taxon>Bacteria</taxon>
        <taxon>Thermotogati</taxon>
        <taxon>Thermotogota</taxon>
        <taxon>Thermotogae</taxon>
        <taxon>Thermotogales</taxon>
        <taxon>Thermotogaceae</taxon>
        <taxon>Pseudothermotoga</taxon>
    </lineage>
</organism>
<dbReference type="PANTHER" id="PTHR45947">
    <property type="entry name" value="SULFOQUINOVOSYL TRANSFERASE SQD2"/>
    <property type="match status" value="1"/>
</dbReference>
<name>F7YYE7_9THEM</name>
<dbReference type="Pfam" id="PF00534">
    <property type="entry name" value="Glycos_transf_1"/>
    <property type="match status" value="1"/>
</dbReference>
<dbReference type="eggNOG" id="COG0438">
    <property type="taxonomic scope" value="Bacteria"/>
</dbReference>
<evidence type="ECO:0000259" key="1">
    <source>
        <dbReference type="Pfam" id="PF00534"/>
    </source>
</evidence>
<dbReference type="RefSeq" id="WP_013932193.1">
    <property type="nucleotide sequence ID" value="NC_015707.1"/>
</dbReference>
<dbReference type="Gene3D" id="3.40.50.2000">
    <property type="entry name" value="Glycogen Phosphorylase B"/>
    <property type="match status" value="2"/>
</dbReference>
<dbReference type="HOGENOM" id="CLU_009583_2_0_0"/>
<feature type="domain" description="Glycosyltransferase subfamily 4-like N-terminal" evidence="2">
    <location>
        <begin position="15"/>
        <end position="179"/>
    </location>
</feature>
<reference evidence="3 4" key="1">
    <citation type="submission" date="2010-11" db="EMBL/GenBank/DDBJ databases">
        <title>The complete genome of Thermotoga thermarum DSM 5069.</title>
        <authorList>
            <consortium name="US DOE Joint Genome Institute (JGI-PGF)"/>
            <person name="Lucas S."/>
            <person name="Copeland A."/>
            <person name="Lapidus A."/>
            <person name="Bruce D."/>
            <person name="Goodwin L."/>
            <person name="Pitluck S."/>
            <person name="Kyrpides N."/>
            <person name="Mavromatis K."/>
            <person name="Ivanova N."/>
            <person name="Zeytun A."/>
            <person name="Brettin T."/>
            <person name="Detter J.C."/>
            <person name="Tapia R."/>
            <person name="Han C."/>
            <person name="Land M."/>
            <person name="Hauser L."/>
            <person name="Markowitz V."/>
            <person name="Cheng J.-F."/>
            <person name="Hugenholtz P."/>
            <person name="Woyke T."/>
            <person name="Wu D."/>
            <person name="Spring S."/>
            <person name="Schroeder M."/>
            <person name="Brambilla E."/>
            <person name="Klenk H.-P."/>
            <person name="Eisen J.A."/>
        </authorList>
    </citation>
    <scope>NUCLEOTIDE SEQUENCE [LARGE SCALE GENOMIC DNA]</scope>
    <source>
        <strain evidence="3 4">DSM 5069</strain>
    </source>
</reference>
<dbReference type="STRING" id="688269.Theth_0887"/>
<dbReference type="CDD" id="cd03817">
    <property type="entry name" value="GT4_UGDG-like"/>
    <property type="match status" value="1"/>
</dbReference>
<dbReference type="KEGG" id="tta:Theth_0887"/>
<evidence type="ECO:0000313" key="4">
    <source>
        <dbReference type="Proteomes" id="UP000006804"/>
    </source>
</evidence>
<keyword evidence="4" id="KW-1185">Reference proteome</keyword>
<gene>
    <name evidence="3" type="ORF">Theth_0887</name>
</gene>
<dbReference type="OrthoDB" id="9802525at2"/>
<dbReference type="InterPro" id="IPR001296">
    <property type="entry name" value="Glyco_trans_1"/>
</dbReference>
<dbReference type="SUPFAM" id="SSF53756">
    <property type="entry name" value="UDP-Glycosyltransferase/glycogen phosphorylase"/>
    <property type="match status" value="1"/>
</dbReference>
<accession>F7YYE7</accession>
<evidence type="ECO:0000259" key="2">
    <source>
        <dbReference type="Pfam" id="PF13439"/>
    </source>
</evidence>